<dbReference type="EMBL" id="OU503040">
    <property type="protein sequence ID" value="CAI9760589.1"/>
    <property type="molecule type" value="Genomic_DNA"/>
</dbReference>
<accession>A0AAD1Z0E2</accession>
<dbReference type="InterPro" id="IPR053781">
    <property type="entry name" value="F-box_AtFBL13-like"/>
</dbReference>
<dbReference type="Gene3D" id="3.80.10.10">
    <property type="entry name" value="Ribonuclease Inhibitor"/>
    <property type="match status" value="1"/>
</dbReference>
<gene>
    <name evidence="2" type="ORF">FPE_LOCUS8019</name>
</gene>
<dbReference type="Proteomes" id="UP000834106">
    <property type="component" value="Chromosome 5"/>
</dbReference>
<dbReference type="AlphaFoldDB" id="A0AAD1Z0E2"/>
<organism evidence="2 3">
    <name type="scientific">Fraxinus pennsylvanica</name>
    <dbReference type="NCBI Taxonomy" id="56036"/>
    <lineage>
        <taxon>Eukaryota</taxon>
        <taxon>Viridiplantae</taxon>
        <taxon>Streptophyta</taxon>
        <taxon>Embryophyta</taxon>
        <taxon>Tracheophyta</taxon>
        <taxon>Spermatophyta</taxon>
        <taxon>Magnoliopsida</taxon>
        <taxon>eudicotyledons</taxon>
        <taxon>Gunneridae</taxon>
        <taxon>Pentapetalae</taxon>
        <taxon>asterids</taxon>
        <taxon>lamiids</taxon>
        <taxon>Lamiales</taxon>
        <taxon>Oleaceae</taxon>
        <taxon>Oleeae</taxon>
        <taxon>Fraxinus</taxon>
    </lineage>
</organism>
<reference evidence="2" key="1">
    <citation type="submission" date="2023-05" db="EMBL/GenBank/DDBJ databases">
        <authorList>
            <person name="Huff M."/>
        </authorList>
    </citation>
    <scope>NUCLEOTIDE SEQUENCE</scope>
</reference>
<dbReference type="CDD" id="cd22160">
    <property type="entry name" value="F-box_AtFBL13-like"/>
    <property type="match status" value="1"/>
</dbReference>
<keyword evidence="3" id="KW-1185">Reference proteome</keyword>
<proteinExistence type="predicted"/>
<dbReference type="InterPro" id="IPR036047">
    <property type="entry name" value="F-box-like_dom_sf"/>
</dbReference>
<dbReference type="PROSITE" id="PS50181">
    <property type="entry name" value="FBOX"/>
    <property type="match status" value="1"/>
</dbReference>
<evidence type="ECO:0000313" key="2">
    <source>
        <dbReference type="EMBL" id="CAI9760589.1"/>
    </source>
</evidence>
<dbReference type="InterPro" id="IPR055411">
    <property type="entry name" value="LRR_FXL15/At3g58940/PEG3-like"/>
</dbReference>
<evidence type="ECO:0000259" key="1">
    <source>
        <dbReference type="PROSITE" id="PS50181"/>
    </source>
</evidence>
<dbReference type="SMART" id="SM00256">
    <property type="entry name" value="FBOX"/>
    <property type="match status" value="1"/>
</dbReference>
<feature type="domain" description="F-box" evidence="1">
    <location>
        <begin position="17"/>
        <end position="52"/>
    </location>
</feature>
<dbReference type="InterPro" id="IPR006566">
    <property type="entry name" value="FBD"/>
</dbReference>
<dbReference type="Gene3D" id="1.20.1280.50">
    <property type="match status" value="1"/>
</dbReference>
<dbReference type="Pfam" id="PF00646">
    <property type="entry name" value="F-box"/>
    <property type="match status" value="1"/>
</dbReference>
<dbReference type="InterPro" id="IPR001810">
    <property type="entry name" value="F-box_dom"/>
</dbReference>
<dbReference type="Pfam" id="PF24758">
    <property type="entry name" value="LRR_At5g56370"/>
    <property type="match status" value="1"/>
</dbReference>
<sequence length="458" mass="52890">MAGHYDASNKKLTMESADNLSRLPEEIRRHILTFLPTIDATRTSILSRTWRTTCYSLQNLCFDYNQFPEMERKRDNFVNFINQVLALHDESDIHVFEFCLSTSNHYNFLIKNDWIVFAVLHNVKKLVLYGSIDEVQKLPDCLFACKSLVKLELALVNDVLVWPKTFELPNLRKLSLKFLVLSEQGLRQELFSSLPALEKLSIFFCNINSFKVLSVSAARLKTFIMCSCPGMDGCSISIQAPNLMQFIYAGGVRRCYDFNIPPHTLKFVANAEVPCIMKIRSIDEFSQSVIKITRELFKATRVEFNHRLIQALSMARDLRRRFASNIFYNTKSLTINLWPKKDYIETAMVVVCRCPNLSVLRLNIVRSEGQILVNPDLELNLVNDDAVGAFHKLIYVMIENFGGNESELGLVKYLLANAHSLFRMRFVMDMSRIKNELKLKSKIREFEKASPFVVVRFE</sequence>
<dbReference type="InterPro" id="IPR050232">
    <property type="entry name" value="FBL13/AtMIF1-like"/>
</dbReference>
<dbReference type="SUPFAM" id="SSF52058">
    <property type="entry name" value="L domain-like"/>
    <property type="match status" value="1"/>
</dbReference>
<dbReference type="InterPro" id="IPR032675">
    <property type="entry name" value="LRR_dom_sf"/>
</dbReference>
<dbReference type="PANTHER" id="PTHR31900">
    <property type="entry name" value="F-BOX/RNI SUPERFAMILY PROTEIN-RELATED"/>
    <property type="match status" value="1"/>
</dbReference>
<dbReference type="SUPFAM" id="SSF81383">
    <property type="entry name" value="F-box domain"/>
    <property type="match status" value="1"/>
</dbReference>
<protein>
    <recommendedName>
        <fullName evidence="1">F-box domain-containing protein</fullName>
    </recommendedName>
</protein>
<name>A0AAD1Z0E2_9LAMI</name>
<dbReference type="Pfam" id="PF08387">
    <property type="entry name" value="FBD"/>
    <property type="match status" value="1"/>
</dbReference>
<dbReference type="PANTHER" id="PTHR31900:SF32">
    <property type="entry name" value="F-BOX_RNI_FBD-LIKE DOMAIN PROTEIN"/>
    <property type="match status" value="1"/>
</dbReference>
<evidence type="ECO:0000313" key="3">
    <source>
        <dbReference type="Proteomes" id="UP000834106"/>
    </source>
</evidence>